<dbReference type="PANTHER" id="PTHR33065">
    <property type="entry name" value="OS07G0486400 PROTEIN"/>
    <property type="match status" value="1"/>
</dbReference>
<accession>A0A8T0WKI6</accession>
<keyword evidence="1" id="KW-0472">Membrane</keyword>
<dbReference type="AlphaFoldDB" id="A0A8T0WKI6"/>
<keyword evidence="1" id="KW-1133">Transmembrane helix</keyword>
<protein>
    <recommendedName>
        <fullName evidence="2">DUF6598 domain-containing protein</fullName>
    </recommendedName>
</protein>
<feature type="domain" description="DUF6598" evidence="2">
    <location>
        <begin position="67"/>
        <end position="209"/>
    </location>
</feature>
<evidence type="ECO:0000313" key="3">
    <source>
        <dbReference type="EMBL" id="KAG2643649.1"/>
    </source>
</evidence>
<sequence>MTAPRVLTSVLSNSAQYRTYNFFYYFIVIYLLYELTIIIYYVIFGEARLEPMMFSKPTKGLYFPRNMFQFFLVTLAECSISNDSIPLYGYIAARDDRDGKRNYVLNRSRDDPINVQKGSLIQMTGPKRGIEMVSPVLLEFDMRIKNGGQEEEDLQLIDGAIKCMMELMSWKPIKHRIEGNCGAVDISLACIDFAVEATIEVVISEVHTCLSLSMGSFVYVFFFEGSTEGERIPHLNHFIYYGGPE</sequence>
<dbReference type="Pfam" id="PF20241">
    <property type="entry name" value="DUF6598"/>
    <property type="match status" value="1"/>
</dbReference>
<organism evidence="3 4">
    <name type="scientific">Panicum virgatum</name>
    <name type="common">Blackwell switchgrass</name>
    <dbReference type="NCBI Taxonomy" id="38727"/>
    <lineage>
        <taxon>Eukaryota</taxon>
        <taxon>Viridiplantae</taxon>
        <taxon>Streptophyta</taxon>
        <taxon>Embryophyta</taxon>
        <taxon>Tracheophyta</taxon>
        <taxon>Spermatophyta</taxon>
        <taxon>Magnoliopsida</taxon>
        <taxon>Liliopsida</taxon>
        <taxon>Poales</taxon>
        <taxon>Poaceae</taxon>
        <taxon>PACMAD clade</taxon>
        <taxon>Panicoideae</taxon>
        <taxon>Panicodae</taxon>
        <taxon>Paniceae</taxon>
        <taxon>Panicinae</taxon>
        <taxon>Panicum</taxon>
        <taxon>Panicum sect. Hiantes</taxon>
    </lineage>
</organism>
<name>A0A8T0WKI6_PANVG</name>
<evidence type="ECO:0000259" key="2">
    <source>
        <dbReference type="Pfam" id="PF20241"/>
    </source>
</evidence>
<reference evidence="3" key="1">
    <citation type="submission" date="2020-05" db="EMBL/GenBank/DDBJ databases">
        <title>WGS assembly of Panicum virgatum.</title>
        <authorList>
            <person name="Lovell J.T."/>
            <person name="Jenkins J."/>
            <person name="Shu S."/>
            <person name="Juenger T.E."/>
            <person name="Schmutz J."/>
        </authorList>
    </citation>
    <scope>NUCLEOTIDE SEQUENCE</scope>
    <source>
        <strain evidence="3">AP13</strain>
    </source>
</reference>
<keyword evidence="1" id="KW-0812">Transmembrane</keyword>
<dbReference type="PANTHER" id="PTHR33065:SF193">
    <property type="entry name" value="DUF6598 DOMAIN-CONTAINING PROTEIN"/>
    <property type="match status" value="1"/>
</dbReference>
<evidence type="ECO:0000256" key="1">
    <source>
        <dbReference type="SAM" id="Phobius"/>
    </source>
</evidence>
<gene>
    <name evidence="3" type="ORF">PVAP13_2KG347820</name>
</gene>
<comment type="caution">
    <text evidence="3">The sequence shown here is derived from an EMBL/GenBank/DDBJ whole genome shotgun (WGS) entry which is preliminary data.</text>
</comment>
<proteinExistence type="predicted"/>
<keyword evidence="4" id="KW-1185">Reference proteome</keyword>
<dbReference type="EMBL" id="CM029039">
    <property type="protein sequence ID" value="KAG2643649.1"/>
    <property type="molecule type" value="Genomic_DNA"/>
</dbReference>
<feature type="transmembrane region" description="Helical" evidence="1">
    <location>
        <begin position="22"/>
        <end position="43"/>
    </location>
</feature>
<dbReference type="InterPro" id="IPR046533">
    <property type="entry name" value="DUF6598"/>
</dbReference>
<dbReference type="Proteomes" id="UP000823388">
    <property type="component" value="Chromosome 2K"/>
</dbReference>
<evidence type="ECO:0000313" key="4">
    <source>
        <dbReference type="Proteomes" id="UP000823388"/>
    </source>
</evidence>